<dbReference type="InterPro" id="IPR029016">
    <property type="entry name" value="GAF-like_dom_sf"/>
</dbReference>
<dbReference type="PANTHER" id="PTHR45138:SF9">
    <property type="entry name" value="DIGUANYLATE CYCLASE DGCM-RELATED"/>
    <property type="match status" value="1"/>
</dbReference>
<dbReference type="SUPFAM" id="SSF55073">
    <property type="entry name" value="Nucleotide cyclase"/>
    <property type="match status" value="1"/>
</dbReference>
<dbReference type="InterPro" id="IPR029787">
    <property type="entry name" value="Nucleotide_cyclase"/>
</dbReference>
<protein>
    <submittedName>
        <fullName evidence="2">Diguanylate cyclase with GAF sensor</fullName>
    </submittedName>
</protein>
<dbReference type="PANTHER" id="PTHR45138">
    <property type="entry name" value="REGULATORY COMPONENTS OF SENSORY TRANSDUCTION SYSTEM"/>
    <property type="match status" value="1"/>
</dbReference>
<accession>A0A2W7MK91</accession>
<feature type="domain" description="GGDEF" evidence="1">
    <location>
        <begin position="488"/>
        <end position="616"/>
    </location>
</feature>
<evidence type="ECO:0000313" key="2">
    <source>
        <dbReference type="EMBL" id="PZX06938.1"/>
    </source>
</evidence>
<dbReference type="SUPFAM" id="SSF55781">
    <property type="entry name" value="GAF domain-like"/>
    <property type="match status" value="2"/>
</dbReference>
<gene>
    <name evidence="2" type="ORF">C7437_10139</name>
</gene>
<evidence type="ECO:0000259" key="1">
    <source>
        <dbReference type="PROSITE" id="PS50887"/>
    </source>
</evidence>
<keyword evidence="3" id="KW-1185">Reference proteome</keyword>
<dbReference type="AlphaFoldDB" id="A0A2W7MK91"/>
<dbReference type="NCBIfam" id="TIGR00254">
    <property type="entry name" value="GGDEF"/>
    <property type="match status" value="1"/>
</dbReference>
<dbReference type="Proteomes" id="UP000248646">
    <property type="component" value="Unassembled WGS sequence"/>
</dbReference>
<dbReference type="Pfam" id="PF00990">
    <property type="entry name" value="GGDEF"/>
    <property type="match status" value="1"/>
</dbReference>
<name>A0A2W7MK91_9BACI</name>
<dbReference type="InterPro" id="IPR050469">
    <property type="entry name" value="Diguanylate_Cyclase"/>
</dbReference>
<evidence type="ECO:0000313" key="3">
    <source>
        <dbReference type="Proteomes" id="UP000248646"/>
    </source>
</evidence>
<dbReference type="RefSeq" id="WP_111437637.1">
    <property type="nucleotide sequence ID" value="NZ_QKZI01000001.1"/>
</dbReference>
<dbReference type="Gene3D" id="3.30.70.270">
    <property type="match status" value="1"/>
</dbReference>
<comment type="caution">
    <text evidence="2">The sequence shown here is derived from an EMBL/GenBank/DDBJ whole genome shotgun (WGS) entry which is preliminary data.</text>
</comment>
<sequence length="619" mass="71556">MIHERKMIIFKSEILEILNDNIFTFDSSGKWFDELSIVLSDFFEVDLITYFVFDTNLFLKTEWNESNLQKQKPIKWLDIEPYFYEKDYAVIPHLQENDFANGEVFLLFRDSDGLPLGMLKMESSDKRKEFSQTDDVSVIYSVMSKLIQTINKSIILTQQEKQYRNLFKVTEMFNSSLDLNHILEGTLEAMQKELPDFETILILANDQDRKPSVPFKLFDYTSERQTTVEAYVSGEFTIDIDKDLNIQLFNIPIKGKQGIYGIVQVAAPIDYLFSARQKEFSLLLTSATGNALENAKLYIQSHRLVTDLQLINETSHKLNSNLSLDDMLVFLKNQLIKSFQPEQTCFVMKIKNEYEIAPASTEFFHTDEGQVYIKYVANYFERMKDTLFMADLNRLSELKKEYRSMIAIPLKEQNEIVGFSIVLHKEPYFFSFDSFKLMQSLIQHSSLAISNSTLRNKLQEMVNRDHLTNLFARKYLDKYVGNSMEKDQSGVFILLDIDNFKNVNDTYGHQIGDEILKKISSIITRMVDGIGIGARWGGEEMALYLPNTTKLIGIDLAKELIDSIPKETNPSVTVSVGLCEWGEKCTIDFKKLFHYADTALYSSKNNGKNQLQVFEVFPS</sequence>
<dbReference type="InterPro" id="IPR043128">
    <property type="entry name" value="Rev_trsase/Diguanyl_cyclase"/>
</dbReference>
<dbReference type="EMBL" id="QKZI01000001">
    <property type="protein sequence ID" value="PZX06938.1"/>
    <property type="molecule type" value="Genomic_DNA"/>
</dbReference>
<proteinExistence type="predicted"/>
<dbReference type="GO" id="GO:0052621">
    <property type="term" value="F:diguanylate cyclase activity"/>
    <property type="evidence" value="ECO:0007669"/>
    <property type="project" value="TreeGrafter"/>
</dbReference>
<dbReference type="OrthoDB" id="9759607at2"/>
<organism evidence="2 3">
    <name type="scientific">Psychrobacillus insolitus</name>
    <dbReference type="NCBI Taxonomy" id="1461"/>
    <lineage>
        <taxon>Bacteria</taxon>
        <taxon>Bacillati</taxon>
        <taxon>Bacillota</taxon>
        <taxon>Bacilli</taxon>
        <taxon>Bacillales</taxon>
        <taxon>Bacillaceae</taxon>
        <taxon>Psychrobacillus</taxon>
    </lineage>
</organism>
<dbReference type="PROSITE" id="PS50887">
    <property type="entry name" value="GGDEF"/>
    <property type="match status" value="1"/>
</dbReference>
<dbReference type="Gene3D" id="3.30.450.40">
    <property type="match status" value="2"/>
</dbReference>
<dbReference type="SMART" id="SM00267">
    <property type="entry name" value="GGDEF"/>
    <property type="match status" value="1"/>
</dbReference>
<dbReference type="InterPro" id="IPR000160">
    <property type="entry name" value="GGDEF_dom"/>
</dbReference>
<dbReference type="CDD" id="cd01949">
    <property type="entry name" value="GGDEF"/>
    <property type="match status" value="1"/>
</dbReference>
<reference evidence="2 3" key="1">
    <citation type="submission" date="2018-06" db="EMBL/GenBank/DDBJ databases">
        <title>Genomic Encyclopedia of Type Strains, Phase IV (KMG-IV): sequencing the most valuable type-strain genomes for metagenomic binning, comparative biology and taxonomic classification.</title>
        <authorList>
            <person name="Goeker M."/>
        </authorList>
    </citation>
    <scope>NUCLEOTIDE SEQUENCE [LARGE SCALE GENOMIC DNA]</scope>
    <source>
        <strain evidence="2 3">DSM 5</strain>
    </source>
</reference>